<accession>A0A4R4YTJ8</accession>
<proteinExistence type="predicted"/>
<sequence>MRVFACPVCGEAGVPILYGLPTPAAMRAASAGRVRLAGCVMTPDQDQWACAAGHEWRAGDDAQLGAAIQAAIRAAE</sequence>
<dbReference type="Proteomes" id="UP000295124">
    <property type="component" value="Unassembled WGS sequence"/>
</dbReference>
<gene>
    <name evidence="1" type="ORF">E1263_34150</name>
</gene>
<protein>
    <submittedName>
        <fullName evidence="1">Uncharacterized protein</fullName>
    </submittedName>
</protein>
<organism evidence="1 2">
    <name type="scientific">Kribbella antibiotica</name>
    <dbReference type="NCBI Taxonomy" id="190195"/>
    <lineage>
        <taxon>Bacteria</taxon>
        <taxon>Bacillati</taxon>
        <taxon>Actinomycetota</taxon>
        <taxon>Actinomycetes</taxon>
        <taxon>Propionibacteriales</taxon>
        <taxon>Kribbellaceae</taxon>
        <taxon>Kribbella</taxon>
    </lineage>
</organism>
<comment type="caution">
    <text evidence="1">The sequence shown here is derived from an EMBL/GenBank/DDBJ whole genome shotgun (WGS) entry which is preliminary data.</text>
</comment>
<keyword evidence="2" id="KW-1185">Reference proteome</keyword>
<evidence type="ECO:0000313" key="2">
    <source>
        <dbReference type="Proteomes" id="UP000295124"/>
    </source>
</evidence>
<dbReference type="EMBL" id="SMKX01000148">
    <property type="protein sequence ID" value="TDD47589.1"/>
    <property type="molecule type" value="Genomic_DNA"/>
</dbReference>
<name>A0A4R4YTJ8_9ACTN</name>
<dbReference type="AlphaFoldDB" id="A0A4R4YTJ8"/>
<evidence type="ECO:0000313" key="1">
    <source>
        <dbReference type="EMBL" id="TDD47589.1"/>
    </source>
</evidence>
<dbReference type="OrthoDB" id="3297015at2"/>
<reference evidence="1 2" key="1">
    <citation type="submission" date="2019-03" db="EMBL/GenBank/DDBJ databases">
        <title>Draft genome sequences of novel Actinobacteria.</title>
        <authorList>
            <person name="Sahin N."/>
            <person name="Ay H."/>
            <person name="Saygin H."/>
        </authorList>
    </citation>
    <scope>NUCLEOTIDE SEQUENCE [LARGE SCALE GENOMIC DNA]</scope>
    <source>
        <strain evidence="1 2">JCM 13523</strain>
    </source>
</reference>